<keyword evidence="8 9" id="KW-0807">Transducer</keyword>
<evidence type="ECO:0000256" key="5">
    <source>
        <dbReference type="ARBA" id="ARBA00023040"/>
    </source>
</evidence>
<dbReference type="PANTHER" id="PTHR24248">
    <property type="entry name" value="ADRENERGIC RECEPTOR-RELATED G-PROTEIN COUPLED RECEPTOR"/>
    <property type="match status" value="1"/>
</dbReference>
<keyword evidence="14" id="KW-1185">Reference proteome</keyword>
<dbReference type="GO" id="GO:0004937">
    <property type="term" value="F:alpha1-adrenergic receptor activity"/>
    <property type="evidence" value="ECO:0007669"/>
    <property type="project" value="TreeGrafter"/>
</dbReference>
<feature type="transmembrane region" description="Helical" evidence="11">
    <location>
        <begin position="42"/>
        <end position="67"/>
    </location>
</feature>
<dbReference type="CDD" id="cd14967">
    <property type="entry name" value="7tmA_amine_R-like"/>
    <property type="match status" value="1"/>
</dbReference>
<dbReference type="OrthoDB" id="5977853at2759"/>
<organism evidence="15">
    <name type="scientific">Enterobius vermicularis</name>
    <name type="common">Human pinworm</name>
    <dbReference type="NCBI Taxonomy" id="51028"/>
    <lineage>
        <taxon>Eukaryota</taxon>
        <taxon>Metazoa</taxon>
        <taxon>Ecdysozoa</taxon>
        <taxon>Nematoda</taxon>
        <taxon>Chromadorea</taxon>
        <taxon>Rhabditida</taxon>
        <taxon>Spirurina</taxon>
        <taxon>Oxyuridomorpha</taxon>
        <taxon>Oxyuroidea</taxon>
        <taxon>Oxyuridae</taxon>
        <taxon>Enterobius</taxon>
    </lineage>
</organism>
<evidence type="ECO:0000313" key="14">
    <source>
        <dbReference type="Proteomes" id="UP000274131"/>
    </source>
</evidence>
<dbReference type="GO" id="GO:0007267">
    <property type="term" value="P:cell-cell signaling"/>
    <property type="evidence" value="ECO:0007669"/>
    <property type="project" value="TreeGrafter"/>
</dbReference>
<feature type="transmembrane region" description="Helical" evidence="11">
    <location>
        <begin position="6"/>
        <end position="30"/>
    </location>
</feature>
<dbReference type="PROSITE" id="PS00237">
    <property type="entry name" value="G_PROTEIN_RECEP_F1_1"/>
    <property type="match status" value="1"/>
</dbReference>
<dbReference type="SUPFAM" id="SSF81321">
    <property type="entry name" value="Family A G protein-coupled receptor-like"/>
    <property type="match status" value="1"/>
</dbReference>
<evidence type="ECO:0000256" key="2">
    <source>
        <dbReference type="ARBA" id="ARBA00022475"/>
    </source>
</evidence>
<dbReference type="Pfam" id="PF00001">
    <property type="entry name" value="7tm_1"/>
    <property type="match status" value="1"/>
</dbReference>
<dbReference type="EMBL" id="UXUI01008216">
    <property type="protein sequence ID" value="VDD90858.1"/>
    <property type="molecule type" value="Genomic_DNA"/>
</dbReference>
<evidence type="ECO:0000259" key="12">
    <source>
        <dbReference type="PROSITE" id="PS50262"/>
    </source>
</evidence>
<dbReference type="GO" id="GO:0005886">
    <property type="term" value="C:plasma membrane"/>
    <property type="evidence" value="ECO:0007669"/>
    <property type="project" value="UniProtKB-SubCell"/>
</dbReference>
<evidence type="ECO:0000313" key="15">
    <source>
        <dbReference type="WBParaSite" id="EVEC_0000599801-mRNA-1"/>
    </source>
</evidence>
<feature type="compositionally biased region" description="Low complexity" evidence="10">
    <location>
        <begin position="465"/>
        <end position="475"/>
    </location>
</feature>
<accession>A0A0N4V6U9</accession>
<evidence type="ECO:0000256" key="4">
    <source>
        <dbReference type="ARBA" id="ARBA00022989"/>
    </source>
</evidence>
<gene>
    <name evidence="13" type="ORF">EVEC_LOCUS5609</name>
</gene>
<sequence length="485" mass="55429">MPTPLLILFTAIASIIIVLTILGNLLVLCFKARVGRTNTTLFVWNLGLTDFLVGIFVLPLGVLHIVTNEWLFGRIICRLWVAADVTFCTCSVVTICVISADRYLAVTRPLRYKTIITKTKVVCMIISIWVFSISVLLATVRWSQPDDFKETKCFVGNEILYLAHSVVFAFFLPAAVTLTLYWRIYELARNRQRALDRGFLMVLGHNMNFLTNTITQQTTLRVHTGKTNGMFEQQRRVLRTHERIAKTLGVVSCSFLFCWLPFFTLYLTNNHCECIPTNLIEIASWLGYCNSMLNPVIYSFTIKEFKKSAIRLILPLWRLLHRLCKFIPAPDDHYGLRMSRQGAKARFRSLVSSKFGPPHKRAFNQNPNLYRQHPTHVQIASHNRITEADEEEVTYTRSNLTRTYGGANDSGSDKRKPSENDITCIMLTKRDSNEHNKSSKSLKMRVKWSHEDKVIGRNNNTLRETASTSAFTSTKAESDAREASI</sequence>
<dbReference type="PROSITE" id="PS50262">
    <property type="entry name" value="G_PROTEIN_RECEP_F1_2"/>
    <property type="match status" value="1"/>
</dbReference>
<dbReference type="GO" id="GO:0007200">
    <property type="term" value="P:phospholipase C-activating G protein-coupled receptor signaling pathway"/>
    <property type="evidence" value="ECO:0007669"/>
    <property type="project" value="TreeGrafter"/>
</dbReference>
<keyword evidence="3 9" id="KW-0812">Transmembrane</keyword>
<dbReference type="Proteomes" id="UP000274131">
    <property type="component" value="Unassembled WGS sequence"/>
</dbReference>
<dbReference type="FunFam" id="1.20.1070.10:FF:000469">
    <property type="entry name" value="SERotonin/octopamine receptor family"/>
    <property type="match status" value="1"/>
</dbReference>
<evidence type="ECO:0000313" key="13">
    <source>
        <dbReference type="EMBL" id="VDD90858.1"/>
    </source>
</evidence>
<evidence type="ECO:0000256" key="1">
    <source>
        <dbReference type="ARBA" id="ARBA00004651"/>
    </source>
</evidence>
<feature type="domain" description="G-protein coupled receptors family 1 profile" evidence="12">
    <location>
        <begin position="13"/>
        <end position="298"/>
    </location>
</feature>
<feature type="transmembrane region" description="Helical" evidence="11">
    <location>
        <begin position="159"/>
        <end position="182"/>
    </location>
</feature>
<keyword evidence="2" id="KW-1003">Cell membrane</keyword>
<dbReference type="InterPro" id="IPR017452">
    <property type="entry name" value="GPCR_Rhodpsn_7TM"/>
</dbReference>
<keyword evidence="6 11" id="KW-0472">Membrane</keyword>
<reference evidence="15" key="1">
    <citation type="submission" date="2017-02" db="UniProtKB">
        <authorList>
            <consortium name="WormBaseParasite"/>
        </authorList>
    </citation>
    <scope>IDENTIFICATION</scope>
</reference>
<evidence type="ECO:0000256" key="7">
    <source>
        <dbReference type="ARBA" id="ARBA00023170"/>
    </source>
</evidence>
<feature type="transmembrane region" description="Helical" evidence="11">
    <location>
        <begin position="244"/>
        <end position="267"/>
    </location>
</feature>
<feature type="region of interest" description="Disordered" evidence="10">
    <location>
        <begin position="457"/>
        <end position="485"/>
    </location>
</feature>
<evidence type="ECO:0000256" key="3">
    <source>
        <dbReference type="ARBA" id="ARBA00022692"/>
    </source>
</evidence>
<feature type="compositionally biased region" description="Basic and acidic residues" evidence="10">
    <location>
        <begin position="476"/>
        <end position="485"/>
    </location>
</feature>
<evidence type="ECO:0000256" key="10">
    <source>
        <dbReference type="SAM" id="MobiDB-lite"/>
    </source>
</evidence>
<dbReference type="AlphaFoldDB" id="A0A0N4V6U9"/>
<dbReference type="GO" id="GO:0007204">
    <property type="term" value="P:positive regulation of cytosolic calcium ion concentration"/>
    <property type="evidence" value="ECO:0007669"/>
    <property type="project" value="TreeGrafter"/>
</dbReference>
<proteinExistence type="inferred from homology"/>
<dbReference type="WBParaSite" id="EVEC_0000599801-mRNA-1">
    <property type="protein sequence ID" value="EVEC_0000599801-mRNA-1"/>
    <property type="gene ID" value="EVEC_0000599801"/>
</dbReference>
<name>A0A0N4V6U9_ENTVE</name>
<keyword evidence="5 9" id="KW-0297">G-protein coupled receptor</keyword>
<dbReference type="Gene3D" id="1.20.1070.10">
    <property type="entry name" value="Rhodopsin 7-helix transmembrane proteins"/>
    <property type="match status" value="1"/>
</dbReference>
<evidence type="ECO:0000256" key="11">
    <source>
        <dbReference type="SAM" id="Phobius"/>
    </source>
</evidence>
<dbReference type="STRING" id="51028.A0A0N4V6U9"/>
<dbReference type="InterPro" id="IPR000276">
    <property type="entry name" value="GPCR_Rhodpsn"/>
</dbReference>
<protein>
    <submittedName>
        <fullName evidence="15">G_PROTEIN_RECEP_F1_2 domain-containing protein</fullName>
    </submittedName>
</protein>
<comment type="subcellular location">
    <subcellularLocation>
        <location evidence="1">Cell membrane</location>
        <topology evidence="1">Multi-pass membrane protein</topology>
    </subcellularLocation>
</comment>
<feature type="transmembrane region" description="Helical" evidence="11">
    <location>
        <begin position="79"/>
        <end position="100"/>
    </location>
</feature>
<keyword evidence="7 9" id="KW-0675">Receptor</keyword>
<evidence type="ECO:0000256" key="8">
    <source>
        <dbReference type="ARBA" id="ARBA00023224"/>
    </source>
</evidence>
<comment type="similarity">
    <text evidence="9">Belongs to the G-protein coupled receptor 1 family.</text>
</comment>
<feature type="transmembrane region" description="Helical" evidence="11">
    <location>
        <begin position="121"/>
        <end position="139"/>
    </location>
</feature>
<evidence type="ECO:0000256" key="6">
    <source>
        <dbReference type="ARBA" id="ARBA00023136"/>
    </source>
</evidence>
<reference evidence="13 14" key="2">
    <citation type="submission" date="2018-10" db="EMBL/GenBank/DDBJ databases">
        <authorList>
            <consortium name="Pathogen Informatics"/>
        </authorList>
    </citation>
    <scope>NUCLEOTIDE SEQUENCE [LARGE SCALE GENOMIC DNA]</scope>
</reference>
<evidence type="ECO:0000256" key="9">
    <source>
        <dbReference type="RuleBase" id="RU000688"/>
    </source>
</evidence>
<dbReference type="PANTHER" id="PTHR24248:SF72">
    <property type="entry name" value="G-PROTEIN COUPLED RECEPTORS FAMILY 1 PROFILE DOMAIN-CONTAINING PROTEIN"/>
    <property type="match status" value="1"/>
</dbReference>
<feature type="region of interest" description="Disordered" evidence="10">
    <location>
        <begin position="398"/>
        <end position="420"/>
    </location>
</feature>
<keyword evidence="4 11" id="KW-1133">Transmembrane helix</keyword>
<dbReference type="GO" id="GO:0071880">
    <property type="term" value="P:adenylate cyclase-activating adrenergic receptor signaling pathway"/>
    <property type="evidence" value="ECO:0007669"/>
    <property type="project" value="TreeGrafter"/>
</dbReference>
<dbReference type="GO" id="GO:0043410">
    <property type="term" value="P:positive regulation of MAPK cascade"/>
    <property type="evidence" value="ECO:0007669"/>
    <property type="project" value="TreeGrafter"/>
</dbReference>
<dbReference type="PRINTS" id="PR00237">
    <property type="entry name" value="GPCRRHODOPSN"/>
</dbReference>